<evidence type="ECO:0000313" key="4">
    <source>
        <dbReference type="Proteomes" id="UP000543642"/>
    </source>
</evidence>
<feature type="domain" description="CAAX prenyl protease 2/Lysostaphin resistance protein A-like" evidence="2">
    <location>
        <begin position="144"/>
        <end position="232"/>
    </location>
</feature>
<dbReference type="PANTHER" id="PTHR36435:SF1">
    <property type="entry name" value="CAAX AMINO TERMINAL PROTEASE FAMILY PROTEIN"/>
    <property type="match status" value="1"/>
</dbReference>
<reference evidence="3 4" key="1">
    <citation type="submission" date="2020-08" db="EMBL/GenBank/DDBJ databases">
        <title>Genomic Encyclopedia of Type Strains, Phase IV (KMG-IV): sequencing the most valuable type-strain genomes for metagenomic binning, comparative biology and taxonomic classification.</title>
        <authorList>
            <person name="Goeker M."/>
        </authorList>
    </citation>
    <scope>NUCLEOTIDE SEQUENCE [LARGE SCALE GENOMIC DNA]</scope>
    <source>
        <strain evidence="3 4">DSM 106146</strain>
    </source>
</reference>
<keyword evidence="1" id="KW-0472">Membrane</keyword>
<feature type="transmembrane region" description="Helical" evidence="1">
    <location>
        <begin position="60"/>
        <end position="81"/>
    </location>
</feature>
<sequence length="284" mass="31377">MNYMSPGRRLWRLFSPILLYYGIVILISLMGSFIVTYQMAGEMAAMTMEEFTQDLMVRSLEATVPIYFASGLIALIPLALMMRSDRRGHMYVGDVRGKNIGALAYCLIAGILSSLAVSIFVTISQAGQVFDGYAEATGEILSQSLIMQVLSAGIVMPVVEEMIFRGLMYSRMKDFMTPRGALLLSSLIFGVYHGNVIQGIYGVVMGLLLVFVYEKYQTLAAPVLCHIGANAVSIVLQLLNVQIGSAVWAVLGAVICLLLLYLILRQIQKRVHVDMIQNPDYRPL</sequence>
<dbReference type="AlphaFoldDB" id="A0A7W8H8I9"/>
<dbReference type="Pfam" id="PF02517">
    <property type="entry name" value="Rce1-like"/>
    <property type="match status" value="1"/>
</dbReference>
<feature type="transmembrane region" description="Helical" evidence="1">
    <location>
        <begin position="180"/>
        <end position="213"/>
    </location>
</feature>
<feature type="transmembrane region" description="Helical" evidence="1">
    <location>
        <begin position="246"/>
        <end position="264"/>
    </location>
</feature>
<keyword evidence="1" id="KW-0812">Transmembrane</keyword>
<evidence type="ECO:0000259" key="2">
    <source>
        <dbReference type="Pfam" id="PF02517"/>
    </source>
</evidence>
<feature type="transmembrane region" description="Helical" evidence="1">
    <location>
        <begin position="102"/>
        <end position="120"/>
    </location>
</feature>
<comment type="caution">
    <text evidence="3">The sequence shown here is derived from an EMBL/GenBank/DDBJ whole genome shotgun (WGS) entry which is preliminary data.</text>
</comment>
<dbReference type="EMBL" id="JACHFW010000002">
    <property type="protein sequence ID" value="MBB5263836.1"/>
    <property type="molecule type" value="Genomic_DNA"/>
</dbReference>
<keyword evidence="1" id="KW-1133">Transmembrane helix</keyword>
<organism evidence="3 4">
    <name type="scientific">Catenibacillus scindens</name>
    <dbReference type="NCBI Taxonomy" id="673271"/>
    <lineage>
        <taxon>Bacteria</taxon>
        <taxon>Bacillati</taxon>
        <taxon>Bacillota</taxon>
        <taxon>Clostridia</taxon>
        <taxon>Lachnospirales</taxon>
        <taxon>Lachnospiraceae</taxon>
        <taxon>Catenibacillus</taxon>
    </lineage>
</organism>
<keyword evidence="4" id="KW-1185">Reference proteome</keyword>
<proteinExistence type="predicted"/>
<evidence type="ECO:0000313" key="3">
    <source>
        <dbReference type="EMBL" id="MBB5263836.1"/>
    </source>
</evidence>
<protein>
    <recommendedName>
        <fullName evidence="2">CAAX prenyl protease 2/Lysostaphin resistance protein A-like domain-containing protein</fullName>
    </recommendedName>
</protein>
<dbReference type="GO" id="GO:0080120">
    <property type="term" value="P:CAAX-box protein maturation"/>
    <property type="evidence" value="ECO:0007669"/>
    <property type="project" value="UniProtKB-ARBA"/>
</dbReference>
<feature type="transmembrane region" description="Helical" evidence="1">
    <location>
        <begin position="219"/>
        <end position="239"/>
    </location>
</feature>
<name>A0A7W8H8I9_9FIRM</name>
<dbReference type="InterPro" id="IPR003675">
    <property type="entry name" value="Rce1/LyrA-like_dom"/>
</dbReference>
<dbReference type="Proteomes" id="UP000543642">
    <property type="component" value="Unassembled WGS sequence"/>
</dbReference>
<gene>
    <name evidence="3" type="ORF">HNP82_000934</name>
</gene>
<feature type="transmembrane region" description="Helical" evidence="1">
    <location>
        <begin position="18"/>
        <end position="40"/>
    </location>
</feature>
<accession>A0A7W8H8I9</accession>
<dbReference type="InterPro" id="IPR052710">
    <property type="entry name" value="CAAX_protease"/>
</dbReference>
<dbReference type="PANTHER" id="PTHR36435">
    <property type="entry name" value="SLR1288 PROTEIN"/>
    <property type="match status" value="1"/>
</dbReference>
<evidence type="ECO:0000256" key="1">
    <source>
        <dbReference type="SAM" id="Phobius"/>
    </source>
</evidence>
<dbReference type="GO" id="GO:0004175">
    <property type="term" value="F:endopeptidase activity"/>
    <property type="evidence" value="ECO:0007669"/>
    <property type="project" value="UniProtKB-ARBA"/>
</dbReference>